<sequence length="160" mass="16696">MLRQSHSAEHGDVDPGRVDDRGSAALEFIFVGLLMLVPLVYLVVALGQIQGQALAVESGARHIARAVATATDVSEARVRADRIAASVAREYGMDPGAMTVSMSCDPTGATCPEAGALLRVRVATRVTLPLAPPVLGLDRLAGIPVEATAVQKVSTTWVGR</sequence>
<evidence type="ECO:0000256" key="1">
    <source>
        <dbReference type="SAM" id="Phobius"/>
    </source>
</evidence>
<dbReference type="EMBL" id="CP139368">
    <property type="protein sequence ID" value="WPR88379.1"/>
    <property type="molecule type" value="Genomic_DNA"/>
</dbReference>
<evidence type="ECO:0000313" key="3">
    <source>
        <dbReference type="Proteomes" id="UP001323798"/>
    </source>
</evidence>
<keyword evidence="1" id="KW-0812">Transmembrane</keyword>
<gene>
    <name evidence="2" type="ORF">SM116_11375</name>
</gene>
<organism evidence="2 3">
    <name type="scientific">Microbacterium rhizosphaerae</name>
    <dbReference type="NCBI Taxonomy" id="1678237"/>
    <lineage>
        <taxon>Bacteria</taxon>
        <taxon>Bacillati</taxon>
        <taxon>Actinomycetota</taxon>
        <taxon>Actinomycetes</taxon>
        <taxon>Micrococcales</taxon>
        <taxon>Microbacteriaceae</taxon>
        <taxon>Microbacterium</taxon>
    </lineage>
</organism>
<evidence type="ECO:0000313" key="2">
    <source>
        <dbReference type="EMBL" id="WPR88379.1"/>
    </source>
</evidence>
<keyword evidence="3" id="KW-1185">Reference proteome</keyword>
<accession>A0ABZ0SGV1</accession>
<reference evidence="2 3" key="1">
    <citation type="submission" date="2023-11" db="EMBL/GenBank/DDBJ databases">
        <title>Genome sequence of Microbacterium rhizosphaerae KACC 19337.</title>
        <authorList>
            <person name="Choi H."/>
            <person name="Kim S."/>
            <person name="Kim Y."/>
            <person name="Kwon S.-W."/>
            <person name="Heo J."/>
        </authorList>
    </citation>
    <scope>NUCLEOTIDE SEQUENCE [LARGE SCALE GENOMIC DNA]</scope>
    <source>
        <strain evidence="2 3">KACC 19337</strain>
    </source>
</reference>
<name>A0ABZ0SGV1_9MICO</name>
<keyword evidence="1" id="KW-1133">Transmembrane helix</keyword>
<keyword evidence="1" id="KW-0472">Membrane</keyword>
<protein>
    <submittedName>
        <fullName evidence="2">TadE family protein</fullName>
    </submittedName>
</protein>
<dbReference type="Proteomes" id="UP001323798">
    <property type="component" value="Chromosome"/>
</dbReference>
<feature type="transmembrane region" description="Helical" evidence="1">
    <location>
        <begin position="24"/>
        <end position="44"/>
    </location>
</feature>
<dbReference type="RefSeq" id="WP_320941099.1">
    <property type="nucleotide sequence ID" value="NZ_BAABEU010000006.1"/>
</dbReference>
<proteinExistence type="predicted"/>